<feature type="transmembrane region" description="Helical" evidence="1">
    <location>
        <begin position="168"/>
        <end position="187"/>
    </location>
</feature>
<evidence type="ECO:0000313" key="2">
    <source>
        <dbReference type="EMBL" id="SDX33099.1"/>
    </source>
</evidence>
<reference evidence="2 3" key="1">
    <citation type="submission" date="2016-10" db="EMBL/GenBank/DDBJ databases">
        <authorList>
            <person name="Varghese N."/>
            <person name="Submissions S."/>
        </authorList>
    </citation>
    <scope>NUCLEOTIDE SEQUENCE [LARGE SCALE GENOMIC DNA]</scope>
    <source>
        <strain evidence="2 3">DSM 25353</strain>
    </source>
</reference>
<dbReference type="EMBL" id="FNNO01000013">
    <property type="protein sequence ID" value="SDX33099.1"/>
    <property type="molecule type" value="Genomic_DNA"/>
</dbReference>
<dbReference type="Proteomes" id="UP000198711">
    <property type="component" value="Unassembled WGS sequence"/>
</dbReference>
<comment type="caution">
    <text evidence="2">The sequence shown here is derived from an EMBL/GenBank/DDBJ whole genome shotgun (WGS) entry which is preliminary data.</text>
</comment>
<keyword evidence="3" id="KW-1185">Reference proteome</keyword>
<protein>
    <recommendedName>
        <fullName evidence="4">CCDC81-like prokaryotic HU domain-containing protein</fullName>
    </recommendedName>
</protein>
<evidence type="ECO:0000313" key="3">
    <source>
        <dbReference type="Proteomes" id="UP000198711"/>
    </source>
</evidence>
<name>A0A8X8IEH4_9BACT</name>
<dbReference type="RefSeq" id="WP_092725480.1">
    <property type="nucleotide sequence ID" value="NZ_FNNO01000013.1"/>
</dbReference>
<gene>
    <name evidence="2" type="ORF">SAMN05444410_11385</name>
</gene>
<keyword evidence="1" id="KW-1133">Transmembrane helix</keyword>
<dbReference type="AlphaFoldDB" id="A0A8X8IEH4"/>
<keyword evidence="1" id="KW-0812">Transmembrane</keyword>
<keyword evidence="1" id="KW-0472">Membrane</keyword>
<organism evidence="2 3">
    <name type="scientific">Hydrobacter penzbergensis</name>
    <dbReference type="NCBI Taxonomy" id="1235997"/>
    <lineage>
        <taxon>Bacteria</taxon>
        <taxon>Pseudomonadati</taxon>
        <taxon>Bacteroidota</taxon>
        <taxon>Chitinophagia</taxon>
        <taxon>Chitinophagales</taxon>
        <taxon>Chitinophagaceae</taxon>
        <taxon>Hydrobacter</taxon>
    </lineage>
</organism>
<accession>A0A8X8IEH4</accession>
<evidence type="ECO:0008006" key="4">
    <source>
        <dbReference type="Google" id="ProtNLM"/>
    </source>
</evidence>
<evidence type="ECO:0000256" key="1">
    <source>
        <dbReference type="SAM" id="Phobius"/>
    </source>
</evidence>
<proteinExistence type="predicted"/>
<sequence length="188" mass="21398">MDEHLYKYLVLHRRLDIPGLGRFLIENRPARMEEGGKLIQAPVPVISFRQQAVQADKQFYDFLAWEMDTDEVDAINRFRDYTEELKTKVTSESGVELKEVGHLFIREDGTTEFRAVASPHELLPPVSLPDGIVFEHTASMPHALKTNEAATSNEYAEAEPTSASNNKWWLYAAILLLIGIGIILFYYA</sequence>